<gene>
    <name evidence="1" type="ORF">F443_07153</name>
</gene>
<proteinExistence type="predicted"/>
<comment type="caution">
    <text evidence="1">The sequence shown here is derived from an EMBL/GenBank/DDBJ whole genome shotgun (WGS) entry which is preliminary data.</text>
</comment>
<keyword evidence="2" id="KW-1185">Reference proteome</keyword>
<evidence type="ECO:0000313" key="1">
    <source>
        <dbReference type="EMBL" id="ETI48867.1"/>
    </source>
</evidence>
<accession>V9FEN9</accession>
<dbReference type="SUPFAM" id="SSF81383">
    <property type="entry name" value="F-box domain"/>
    <property type="match status" value="1"/>
</dbReference>
<dbReference type="HOGENOM" id="CLU_067465_0_0_1"/>
<evidence type="ECO:0008006" key="3">
    <source>
        <dbReference type="Google" id="ProtNLM"/>
    </source>
</evidence>
<sequence length="313" mass="36149">MTERLPVEILELLCSYFTGFDAFHLSLTNSWWRYHLSGISFWKRCLRCLYTNPEAVQSWKRQYIQARSILFKPVELNNGACPFDSFAYFTNIEDPNQEMYFQFTHMCGKSFSFDIWFSLLPASCDEHFGGIIYGIQSSSRESCEQPHYHQQCVMVSSTGDLYCSVLPNHSIVASNLKPNLWYHVALTYNHEEQRQEVYVNGINVQSKTGVWRYSWHYMMYGQVGTGWSSSDLPNCPRPDYCGWFGFHGIMDTFRVWNGVLAQEDITSLANGRIMDKASLQACLKQHQLGRIPGNARLVKCTRISEAAKVQLIN</sequence>
<name>V9FEN9_PHYNI</name>
<dbReference type="CDD" id="cd09917">
    <property type="entry name" value="F-box_SF"/>
    <property type="match status" value="1"/>
</dbReference>
<dbReference type="Pfam" id="PF13385">
    <property type="entry name" value="Laminin_G_3"/>
    <property type="match status" value="1"/>
</dbReference>
<dbReference type="Proteomes" id="UP000018721">
    <property type="component" value="Unassembled WGS sequence"/>
</dbReference>
<reference evidence="1 2" key="1">
    <citation type="submission" date="2013-11" db="EMBL/GenBank/DDBJ databases">
        <title>The Genome Sequence of Phytophthora parasitica P1569.</title>
        <authorList>
            <consortium name="The Broad Institute Genomics Platform"/>
            <person name="Russ C."/>
            <person name="Tyler B."/>
            <person name="Panabieres F."/>
            <person name="Shan W."/>
            <person name="Tripathy S."/>
            <person name="Grunwald N."/>
            <person name="Machado M."/>
            <person name="Johnson C.S."/>
            <person name="Arredondo F."/>
            <person name="Hong C."/>
            <person name="Coffey M."/>
            <person name="Young S.K."/>
            <person name="Zeng Q."/>
            <person name="Gargeya S."/>
            <person name="Fitzgerald M."/>
            <person name="Abouelleil A."/>
            <person name="Alvarado L."/>
            <person name="Chapman S.B."/>
            <person name="Gainer-Dewar J."/>
            <person name="Goldberg J."/>
            <person name="Griggs A."/>
            <person name="Gujja S."/>
            <person name="Hansen M."/>
            <person name="Howarth C."/>
            <person name="Imamovic A."/>
            <person name="Ireland A."/>
            <person name="Larimer J."/>
            <person name="McCowan C."/>
            <person name="Murphy C."/>
            <person name="Pearson M."/>
            <person name="Poon T.W."/>
            <person name="Priest M."/>
            <person name="Roberts A."/>
            <person name="Saif S."/>
            <person name="Shea T."/>
            <person name="Sykes S."/>
            <person name="Wortman J."/>
            <person name="Nusbaum C."/>
            <person name="Birren B."/>
        </authorList>
    </citation>
    <scope>NUCLEOTIDE SEQUENCE [LARGE SCALE GENOMIC DNA]</scope>
    <source>
        <strain evidence="1 2">P1569</strain>
    </source>
</reference>
<evidence type="ECO:0000313" key="2">
    <source>
        <dbReference type="Proteomes" id="UP000018721"/>
    </source>
</evidence>
<organism evidence="1 2">
    <name type="scientific">Phytophthora nicotianae P1569</name>
    <dbReference type="NCBI Taxonomy" id="1317065"/>
    <lineage>
        <taxon>Eukaryota</taxon>
        <taxon>Sar</taxon>
        <taxon>Stramenopiles</taxon>
        <taxon>Oomycota</taxon>
        <taxon>Peronosporomycetes</taxon>
        <taxon>Peronosporales</taxon>
        <taxon>Peronosporaceae</taxon>
        <taxon>Phytophthora</taxon>
    </lineage>
</organism>
<dbReference type="InterPro" id="IPR036047">
    <property type="entry name" value="F-box-like_dom_sf"/>
</dbReference>
<dbReference type="SUPFAM" id="SSF49899">
    <property type="entry name" value="Concanavalin A-like lectins/glucanases"/>
    <property type="match status" value="1"/>
</dbReference>
<dbReference type="InterPro" id="IPR013320">
    <property type="entry name" value="ConA-like_dom_sf"/>
</dbReference>
<dbReference type="eggNOG" id="ENOG502SPUU">
    <property type="taxonomic scope" value="Eukaryota"/>
</dbReference>
<dbReference type="OrthoDB" id="3219396at2759"/>
<dbReference type="EMBL" id="ANIZ01001189">
    <property type="protein sequence ID" value="ETI48867.1"/>
    <property type="molecule type" value="Genomic_DNA"/>
</dbReference>
<protein>
    <recommendedName>
        <fullName evidence="3">F-box domain-containing protein</fullName>
    </recommendedName>
</protein>
<dbReference type="Gene3D" id="2.60.120.200">
    <property type="match status" value="1"/>
</dbReference>
<dbReference type="AlphaFoldDB" id="V9FEN9"/>